<evidence type="ECO:0000256" key="1">
    <source>
        <dbReference type="SAM" id="MobiDB-lite"/>
    </source>
</evidence>
<gene>
    <name evidence="3" type="ORF">ACH429_02900</name>
</gene>
<organism evidence="3 4">
    <name type="scientific">Streptomyces pathocidini</name>
    <dbReference type="NCBI Taxonomy" id="1650571"/>
    <lineage>
        <taxon>Bacteria</taxon>
        <taxon>Bacillati</taxon>
        <taxon>Actinomycetota</taxon>
        <taxon>Actinomycetes</taxon>
        <taxon>Kitasatosporales</taxon>
        <taxon>Streptomycetaceae</taxon>
        <taxon>Streptomyces</taxon>
    </lineage>
</organism>
<reference evidence="3 4" key="1">
    <citation type="submission" date="2024-10" db="EMBL/GenBank/DDBJ databases">
        <title>The Natural Products Discovery Center: Release of the First 8490 Sequenced Strains for Exploring Actinobacteria Biosynthetic Diversity.</title>
        <authorList>
            <person name="Kalkreuter E."/>
            <person name="Kautsar S.A."/>
            <person name="Yang D."/>
            <person name="Bader C.D."/>
            <person name="Teijaro C.N."/>
            <person name="Fluegel L."/>
            <person name="Davis C.M."/>
            <person name="Simpson J.R."/>
            <person name="Lauterbach L."/>
            <person name="Steele A.D."/>
            <person name="Gui C."/>
            <person name="Meng S."/>
            <person name="Li G."/>
            <person name="Viehrig K."/>
            <person name="Ye F."/>
            <person name="Su P."/>
            <person name="Kiefer A.F."/>
            <person name="Nichols A."/>
            <person name="Cepeda A.J."/>
            <person name="Yan W."/>
            <person name="Fan B."/>
            <person name="Jiang Y."/>
            <person name="Adhikari A."/>
            <person name="Zheng C.-J."/>
            <person name="Schuster L."/>
            <person name="Cowan T.M."/>
            <person name="Smanski M.J."/>
            <person name="Chevrette M.G."/>
            <person name="De Carvalho L.P.S."/>
            <person name="Shen B."/>
        </authorList>
    </citation>
    <scope>NUCLEOTIDE SEQUENCE [LARGE SCALE GENOMIC DNA]</scope>
    <source>
        <strain evidence="3 4">NPDC020327</strain>
    </source>
</reference>
<evidence type="ECO:0000256" key="2">
    <source>
        <dbReference type="SAM" id="Phobius"/>
    </source>
</evidence>
<proteinExistence type="predicted"/>
<name>A0ABW7UK88_9ACTN</name>
<sequence>MADNSALYGLLGALGGAAITSLAAFYGPLRLHRRQARQRQDEERALRKEAELDRLLRMRSTGRGWLDALERTVQDLEAGRAPDVDRFDEDIRELSREGTEAAYSLAHSGIWLASTPPPPWRATAEADPPEASPPSGALAAEARSHLLDCLRRASREVRTDVLRHSLERGPGSSVRPEVLAALDRVREAREHLNATLLDRIEEVNGGPAQQL</sequence>
<keyword evidence="2" id="KW-0812">Transmembrane</keyword>
<keyword evidence="2" id="KW-0472">Membrane</keyword>
<feature type="transmembrane region" description="Helical" evidence="2">
    <location>
        <begin position="6"/>
        <end position="29"/>
    </location>
</feature>
<protein>
    <submittedName>
        <fullName evidence="3">Uncharacterized protein</fullName>
    </submittedName>
</protein>
<dbReference type="EMBL" id="JBIRWE010000001">
    <property type="protein sequence ID" value="MFI1963086.1"/>
    <property type="molecule type" value="Genomic_DNA"/>
</dbReference>
<accession>A0ABW7UK88</accession>
<evidence type="ECO:0000313" key="4">
    <source>
        <dbReference type="Proteomes" id="UP001611548"/>
    </source>
</evidence>
<keyword evidence="2" id="KW-1133">Transmembrane helix</keyword>
<feature type="region of interest" description="Disordered" evidence="1">
    <location>
        <begin position="116"/>
        <end position="137"/>
    </location>
</feature>
<dbReference type="Proteomes" id="UP001611548">
    <property type="component" value="Unassembled WGS sequence"/>
</dbReference>
<keyword evidence="4" id="KW-1185">Reference proteome</keyword>
<dbReference type="RefSeq" id="WP_157859098.1">
    <property type="nucleotide sequence ID" value="NZ_JBIRWE010000001.1"/>
</dbReference>
<evidence type="ECO:0000313" key="3">
    <source>
        <dbReference type="EMBL" id="MFI1963086.1"/>
    </source>
</evidence>
<comment type="caution">
    <text evidence="3">The sequence shown here is derived from an EMBL/GenBank/DDBJ whole genome shotgun (WGS) entry which is preliminary data.</text>
</comment>